<organism evidence="2 3">
    <name type="scientific">Frondihabitans sucicola</name>
    <dbReference type="NCBI Taxonomy" id="1268041"/>
    <lineage>
        <taxon>Bacteria</taxon>
        <taxon>Bacillati</taxon>
        <taxon>Actinomycetota</taxon>
        <taxon>Actinomycetes</taxon>
        <taxon>Micrococcales</taxon>
        <taxon>Microbacteriaceae</taxon>
        <taxon>Frondihabitans</taxon>
    </lineage>
</organism>
<feature type="transmembrane region" description="Helical" evidence="1">
    <location>
        <begin position="80"/>
        <end position="109"/>
    </location>
</feature>
<gene>
    <name evidence="2" type="ORF">GCM10025867_38130</name>
</gene>
<evidence type="ECO:0000256" key="1">
    <source>
        <dbReference type="SAM" id="Phobius"/>
    </source>
</evidence>
<keyword evidence="1" id="KW-0472">Membrane</keyword>
<protein>
    <recommendedName>
        <fullName evidence="4">Glycosyltransferase RgtA/B/C/D-like domain-containing protein</fullName>
    </recommendedName>
</protein>
<evidence type="ECO:0000313" key="3">
    <source>
        <dbReference type="Proteomes" id="UP001321486"/>
    </source>
</evidence>
<name>A0ABN6Y5Y5_9MICO</name>
<feature type="transmembrane region" description="Helical" evidence="1">
    <location>
        <begin position="12"/>
        <end position="35"/>
    </location>
</feature>
<reference evidence="3" key="1">
    <citation type="journal article" date="2019" name="Int. J. Syst. Evol. Microbiol.">
        <title>The Global Catalogue of Microorganisms (GCM) 10K type strain sequencing project: providing services to taxonomists for standard genome sequencing and annotation.</title>
        <authorList>
            <consortium name="The Broad Institute Genomics Platform"/>
            <consortium name="The Broad Institute Genome Sequencing Center for Infectious Disease"/>
            <person name="Wu L."/>
            <person name="Ma J."/>
        </authorList>
    </citation>
    <scope>NUCLEOTIDE SEQUENCE [LARGE SCALE GENOMIC DNA]</scope>
    <source>
        <strain evidence="3">NBRC 108728</strain>
    </source>
</reference>
<accession>A0ABN6Y5Y5</accession>
<keyword evidence="3" id="KW-1185">Reference proteome</keyword>
<feature type="transmembrane region" description="Helical" evidence="1">
    <location>
        <begin position="170"/>
        <end position="192"/>
    </location>
</feature>
<dbReference type="RefSeq" id="WP_286344313.1">
    <property type="nucleotide sequence ID" value="NZ_AP027732.1"/>
</dbReference>
<feature type="transmembrane region" description="Helical" evidence="1">
    <location>
        <begin position="199"/>
        <end position="215"/>
    </location>
</feature>
<keyword evidence="1" id="KW-0812">Transmembrane</keyword>
<feature type="transmembrane region" description="Helical" evidence="1">
    <location>
        <begin position="129"/>
        <end position="150"/>
    </location>
</feature>
<evidence type="ECO:0008006" key="4">
    <source>
        <dbReference type="Google" id="ProtNLM"/>
    </source>
</evidence>
<dbReference type="EMBL" id="AP027732">
    <property type="protein sequence ID" value="BDZ51572.1"/>
    <property type="molecule type" value="Genomic_DNA"/>
</dbReference>
<keyword evidence="1" id="KW-1133">Transmembrane helix</keyword>
<evidence type="ECO:0000313" key="2">
    <source>
        <dbReference type="EMBL" id="BDZ51572.1"/>
    </source>
</evidence>
<feature type="transmembrane region" description="Helical" evidence="1">
    <location>
        <begin position="221"/>
        <end position="240"/>
    </location>
</feature>
<proteinExistence type="predicted"/>
<dbReference type="Proteomes" id="UP001321486">
    <property type="component" value="Chromosome"/>
</dbReference>
<sequence length="290" mass="30978">MSTRRAARRTRLGWEVLGVLLAASSSVVALAHGLAGAKRSLLLDDGDSVLLPLMLRSIERGEPFEWGMSPVLFAFPELPLYAASAAVTGTVAAALLLNGVLNVVLLYALLRYAAGRVIRTRPEQDPALVVIRPVAAAVLGVFVVVALSLLESRPGGNTGEIASLYLTTTYYSGTVMALVATVGLVAHLAGPLDGRGRRILLPALGIGLIAAVSTLSNPLFVLWVTAPLVAALAVLSFVRWRARIRDPWWRPSATALALLAGSAVGYLARHPLQRFIIADKNEYFRWGRKT</sequence>